<dbReference type="Pfam" id="PF00390">
    <property type="entry name" value="malic"/>
    <property type="match status" value="1"/>
</dbReference>
<dbReference type="GO" id="GO:0004473">
    <property type="term" value="F:malate dehydrogenase (decarboxylating) (NADP+) activity"/>
    <property type="evidence" value="ECO:0007669"/>
    <property type="project" value="UniProtKB-EC"/>
</dbReference>
<dbReference type="SMART" id="SM00919">
    <property type="entry name" value="Malic_M"/>
    <property type="match status" value="1"/>
</dbReference>
<comment type="catalytic activity">
    <reaction evidence="10">
        <text>(S)-malate + NADP(+) = pyruvate + CO2 + NADPH</text>
        <dbReference type="Rhea" id="RHEA:18253"/>
        <dbReference type="ChEBI" id="CHEBI:15361"/>
        <dbReference type="ChEBI" id="CHEBI:15589"/>
        <dbReference type="ChEBI" id="CHEBI:16526"/>
        <dbReference type="ChEBI" id="CHEBI:57783"/>
        <dbReference type="ChEBI" id="CHEBI:58349"/>
        <dbReference type="EC" id="1.1.1.40"/>
    </reaction>
</comment>
<keyword evidence="5 13" id="KW-0479">Metal-binding</keyword>
<dbReference type="Gene3D" id="3.40.50.10750">
    <property type="entry name" value="Isocitrate/Isopropylmalate dehydrogenase-like"/>
    <property type="match status" value="1"/>
</dbReference>
<dbReference type="SMART" id="SM01274">
    <property type="entry name" value="malic"/>
    <property type="match status" value="1"/>
</dbReference>
<dbReference type="Pfam" id="PF01515">
    <property type="entry name" value="PTA_PTB"/>
    <property type="match status" value="1"/>
</dbReference>
<keyword evidence="14" id="KW-0521">NADP</keyword>
<feature type="active site" description="Proton acceptor" evidence="12">
    <location>
        <position position="94"/>
    </location>
</feature>
<evidence type="ECO:0000256" key="7">
    <source>
        <dbReference type="ARBA" id="ARBA00023268"/>
    </source>
</evidence>
<evidence type="ECO:0000256" key="8">
    <source>
        <dbReference type="ARBA" id="ARBA00038964"/>
    </source>
</evidence>
<dbReference type="InterPro" id="IPR051674">
    <property type="entry name" value="Malate_Decarboxylase"/>
</dbReference>
<dbReference type="GO" id="GO:0006108">
    <property type="term" value="P:malate metabolic process"/>
    <property type="evidence" value="ECO:0007669"/>
    <property type="project" value="InterPro"/>
</dbReference>
<dbReference type="Gene3D" id="3.40.50.10950">
    <property type="match status" value="1"/>
</dbReference>
<evidence type="ECO:0000256" key="2">
    <source>
        <dbReference type="ARBA" id="ARBA00001946"/>
    </source>
</evidence>
<evidence type="ECO:0000256" key="3">
    <source>
        <dbReference type="ARBA" id="ARBA00007686"/>
    </source>
</evidence>
<evidence type="ECO:0000256" key="9">
    <source>
        <dbReference type="ARBA" id="ARBA00040273"/>
    </source>
</evidence>
<dbReference type="InterPro" id="IPR036291">
    <property type="entry name" value="NAD(P)-bd_dom_sf"/>
</dbReference>
<comment type="caution">
    <text evidence="17">The sequence shown here is derived from an EMBL/GenBank/DDBJ whole genome shotgun (WGS) entry which is preliminary data.</text>
</comment>
<dbReference type="Proteomes" id="UP000483379">
    <property type="component" value="Unassembled WGS sequence"/>
</dbReference>
<evidence type="ECO:0000256" key="1">
    <source>
        <dbReference type="ARBA" id="ARBA00001936"/>
    </source>
</evidence>
<feature type="binding site" evidence="14">
    <location>
        <position position="162"/>
    </location>
    <ligand>
        <name>a divalent metal cation</name>
        <dbReference type="ChEBI" id="CHEBI:60240"/>
    </ligand>
</feature>
<dbReference type="PANTHER" id="PTHR43237">
    <property type="entry name" value="NADP-DEPENDENT MALIC ENZYME"/>
    <property type="match status" value="1"/>
</dbReference>
<comment type="similarity">
    <text evidence="3">In the N-terminal section; belongs to the malic enzymes family.</text>
</comment>
<dbReference type="Pfam" id="PF03949">
    <property type="entry name" value="Malic_M"/>
    <property type="match status" value="1"/>
</dbReference>
<gene>
    <name evidence="17" type="ORF">G3446_18575</name>
</gene>
<feature type="binding site" evidence="14">
    <location>
        <position position="287"/>
    </location>
    <ligand>
        <name>a divalent metal cation</name>
        <dbReference type="ChEBI" id="CHEBI:60240"/>
    </ligand>
</feature>
<dbReference type="FunFam" id="3.40.50.10380:FF:000003">
    <property type="entry name" value="NADP-dependent malic enzyme"/>
    <property type="match status" value="1"/>
</dbReference>
<dbReference type="PIRSF" id="PIRSF036684">
    <property type="entry name" value="ME_PTA"/>
    <property type="match status" value="1"/>
</dbReference>
<evidence type="ECO:0000256" key="6">
    <source>
        <dbReference type="ARBA" id="ARBA00023002"/>
    </source>
</evidence>
<dbReference type="SUPFAM" id="SSF51735">
    <property type="entry name" value="NAD(P)-binding Rossmann-fold domains"/>
    <property type="match status" value="1"/>
</dbReference>
<dbReference type="InterPro" id="IPR042113">
    <property type="entry name" value="P_AcTrfase_dom1"/>
</dbReference>
<evidence type="ECO:0000256" key="10">
    <source>
        <dbReference type="ARBA" id="ARBA00050924"/>
    </source>
</evidence>
<accession>A0A6M0K5J6</accession>
<dbReference type="GO" id="GO:0046872">
    <property type="term" value="F:metal ion binding"/>
    <property type="evidence" value="ECO:0007669"/>
    <property type="project" value="UniProtKB-KW"/>
</dbReference>
<keyword evidence="18" id="KW-1185">Reference proteome</keyword>
<dbReference type="GO" id="GO:0051287">
    <property type="term" value="F:NAD binding"/>
    <property type="evidence" value="ECO:0007669"/>
    <property type="project" value="InterPro"/>
</dbReference>
<sequence>MSEEFDQSALDYHRYPKPGKLEIKATKPLGNQRDLALAYSPGVAAACREIEKDPLTASAYTARGNLVAVISNGTAVLGLGAIGGLASKPVMEGKAVLFKQFADIDVFDIEIEERDPEQFIETVARLEPSFGGINLEDIKAPDCFIIERALKERMGIPVFHDDQHGTAIVVSAAILNGLRVVGKDIGQVRLVTAGAGAAALACVDLLVEMGLPKENVTLTDIAGVVYQGRTEEMDPYKGRYAVDTDKRSLAEVIEGADIFLGLSAAGVLKPQWLARMAERPIIMALANPVPEIMPDLAREARPDAIVATGRSDFPNQVNNVLCFPFIFRGALDCGASEINETMKIACVRAIADLAMAEPSDIVRAAYGGHQLQFGPEYLIPKPFDPRLMEHLAPAVARAAMESGVATRPIADLDAYRQTLGHRAYRTGMTMKPVFDQARLAPKRVVFAEGEDERVLQVAQQAVAEGIARPMLIGRPEVIGNRLGELGLSIRPDRDFDLIVPCENPNFDSHWQTFYDKVKRRGYAPDEAREYIRNDPTVLAATMVRCGDADAVICGLVGRYARHLKHVEEAIGTAPGVRKLTAMNAVVLRSGPLFIADTYVQADPSAEDLAEITRLCAAEVKRFGLVPKVAFVSHSNFGSHDAPTATKMTEALRLLRGQDPELEVEGEMHANLAFDAIGRQARFPESRLEGRANLLIMPSQDAANIAFNLLRTMNEGAALGPMLLGTTAAAHILTPSTTVRGLLNMTALAAVQAG</sequence>
<dbReference type="AlphaFoldDB" id="A0A6M0K5J6"/>
<feature type="binding site" evidence="13">
    <location>
        <position position="136"/>
    </location>
    <ligand>
        <name>a divalent metal cation</name>
        <dbReference type="ChEBI" id="CHEBI:60240"/>
    </ligand>
</feature>
<comment type="catalytic activity">
    <reaction evidence="11">
        <text>oxaloacetate + H(+) = pyruvate + CO2</text>
        <dbReference type="Rhea" id="RHEA:15641"/>
        <dbReference type="ChEBI" id="CHEBI:15361"/>
        <dbReference type="ChEBI" id="CHEBI:15378"/>
        <dbReference type="ChEBI" id="CHEBI:16452"/>
        <dbReference type="ChEBI" id="CHEBI:16526"/>
        <dbReference type="EC" id="1.1.1.40"/>
    </reaction>
</comment>
<dbReference type="EMBL" id="JAAIJQ010000065">
    <property type="protein sequence ID" value="NEV63867.1"/>
    <property type="molecule type" value="Genomic_DNA"/>
</dbReference>
<dbReference type="CDD" id="cd05311">
    <property type="entry name" value="NAD_bind_2_malic_enz"/>
    <property type="match status" value="1"/>
</dbReference>
<dbReference type="InterPro" id="IPR037062">
    <property type="entry name" value="Malic_N_dom_sf"/>
</dbReference>
<dbReference type="InterPro" id="IPR046346">
    <property type="entry name" value="Aminoacid_DH-like_N_sf"/>
</dbReference>
<evidence type="ECO:0000313" key="18">
    <source>
        <dbReference type="Proteomes" id="UP000483379"/>
    </source>
</evidence>
<comment type="cofactor">
    <cofactor evidence="1">
        <name>Mn(2+)</name>
        <dbReference type="ChEBI" id="CHEBI:29035"/>
    </cofactor>
</comment>
<comment type="similarity">
    <text evidence="4">In the C-terminal section; belongs to the phosphate acetyltransferase and butyryltransferase family.</text>
</comment>
<protein>
    <recommendedName>
        <fullName evidence="9">NADP-dependent malic enzyme</fullName>
        <ecNumber evidence="8">1.1.1.40</ecNumber>
    </recommendedName>
</protein>
<dbReference type="InterPro" id="IPR012301">
    <property type="entry name" value="Malic_N_dom"/>
</dbReference>
<dbReference type="Gene3D" id="3.40.50.10380">
    <property type="entry name" value="Malic enzyme, N-terminal domain"/>
    <property type="match status" value="1"/>
</dbReference>
<feature type="binding site" evidence="14">
    <location>
        <begin position="76"/>
        <end position="83"/>
    </location>
    <ligand>
        <name>NADP(+)</name>
        <dbReference type="ChEBI" id="CHEBI:58349"/>
    </ligand>
</feature>
<evidence type="ECO:0000256" key="13">
    <source>
        <dbReference type="PIRSR" id="PIRSR036684-2"/>
    </source>
</evidence>
<feature type="domain" description="Malic enzyme NAD-binding" evidence="15">
    <location>
        <begin position="163"/>
        <end position="400"/>
    </location>
</feature>
<dbReference type="PANTHER" id="PTHR43237:SF4">
    <property type="entry name" value="NADP-DEPENDENT MALIC ENZYME"/>
    <property type="match status" value="1"/>
</dbReference>
<dbReference type="EC" id="1.1.1.40" evidence="8"/>
<dbReference type="InterPro" id="IPR012188">
    <property type="entry name" value="ME_PTA"/>
</dbReference>
<reference evidence="17 18" key="1">
    <citation type="submission" date="2020-02" db="EMBL/GenBank/DDBJ databases">
        <title>Genome sequences of Thiorhodococcus mannitoliphagus and Thiorhodococcus minor, purple sulfur photosynthetic bacteria in the gammaproteobacterial family, Chromatiaceae.</title>
        <authorList>
            <person name="Aviles F.A."/>
            <person name="Meyer T.E."/>
            <person name="Kyndt J.A."/>
        </authorList>
    </citation>
    <scope>NUCLEOTIDE SEQUENCE [LARGE SCALE GENOMIC DNA]</scope>
    <source>
        <strain evidence="17 18">DSM 11518</strain>
    </source>
</reference>
<evidence type="ECO:0000256" key="11">
    <source>
        <dbReference type="ARBA" id="ARBA00051384"/>
    </source>
</evidence>
<dbReference type="InterPro" id="IPR042112">
    <property type="entry name" value="P_AcTrfase_dom2"/>
</dbReference>
<dbReference type="FunFam" id="3.40.50.720:FF:000095">
    <property type="entry name" value="NADP-dependent malic enzyme"/>
    <property type="match status" value="1"/>
</dbReference>
<keyword evidence="6" id="KW-0560">Oxidoreductase</keyword>
<proteinExistence type="inferred from homology"/>
<feature type="binding site" evidence="13">
    <location>
        <position position="137"/>
    </location>
    <ligand>
        <name>a divalent metal cation</name>
        <dbReference type="ChEBI" id="CHEBI:60240"/>
    </ligand>
</feature>
<dbReference type="InterPro" id="IPR012302">
    <property type="entry name" value="Malic_NAD-bd"/>
</dbReference>
<dbReference type="InterPro" id="IPR045213">
    <property type="entry name" value="Malic_NAD-bd_bact_type"/>
</dbReference>
<comment type="cofactor">
    <cofactor evidence="2">
        <name>Mg(2+)</name>
        <dbReference type="ChEBI" id="CHEBI:18420"/>
    </cofactor>
</comment>
<name>A0A6M0K5J6_9GAMM</name>
<dbReference type="Gene3D" id="3.40.50.720">
    <property type="entry name" value="NAD(P)-binding Rossmann-like Domain"/>
    <property type="match status" value="1"/>
</dbReference>
<evidence type="ECO:0000313" key="17">
    <source>
        <dbReference type="EMBL" id="NEV63867.1"/>
    </source>
</evidence>
<evidence type="ECO:0000256" key="12">
    <source>
        <dbReference type="PIRSR" id="PIRSR036684-1"/>
    </source>
</evidence>
<dbReference type="GO" id="GO:0016746">
    <property type="term" value="F:acyltransferase activity"/>
    <property type="evidence" value="ECO:0007669"/>
    <property type="project" value="InterPro"/>
</dbReference>
<evidence type="ECO:0000256" key="14">
    <source>
        <dbReference type="PIRSR" id="PIRSR036684-3"/>
    </source>
</evidence>
<keyword evidence="7" id="KW-0511">Multifunctional enzyme</keyword>
<dbReference type="InterPro" id="IPR002505">
    <property type="entry name" value="PTA_PTB"/>
</dbReference>
<evidence type="ECO:0000256" key="4">
    <source>
        <dbReference type="ARBA" id="ARBA00008756"/>
    </source>
</evidence>
<dbReference type="RefSeq" id="WP_164454330.1">
    <property type="nucleotide sequence ID" value="NZ_JAAIJQ010000065.1"/>
</dbReference>
<organism evidence="17 18">
    <name type="scientific">Thiorhodococcus minor</name>
    <dbReference type="NCBI Taxonomy" id="57489"/>
    <lineage>
        <taxon>Bacteria</taxon>
        <taxon>Pseudomonadati</taxon>
        <taxon>Pseudomonadota</taxon>
        <taxon>Gammaproteobacteria</taxon>
        <taxon>Chromatiales</taxon>
        <taxon>Chromatiaceae</taxon>
        <taxon>Thiorhodococcus</taxon>
    </lineage>
</organism>
<evidence type="ECO:0000259" key="16">
    <source>
        <dbReference type="SMART" id="SM01274"/>
    </source>
</evidence>
<evidence type="ECO:0000259" key="15">
    <source>
        <dbReference type="SMART" id="SM00919"/>
    </source>
</evidence>
<evidence type="ECO:0000256" key="5">
    <source>
        <dbReference type="ARBA" id="ARBA00022723"/>
    </source>
</evidence>
<dbReference type="SUPFAM" id="SSF53659">
    <property type="entry name" value="Isocitrate/Isopropylmalate dehydrogenase-like"/>
    <property type="match status" value="1"/>
</dbReference>
<dbReference type="SUPFAM" id="SSF53223">
    <property type="entry name" value="Aminoacid dehydrogenase-like, N-terminal domain"/>
    <property type="match status" value="1"/>
</dbReference>
<feature type="domain" description="Malic enzyme N-terminal" evidence="16">
    <location>
        <begin position="18"/>
        <end position="151"/>
    </location>
</feature>